<gene>
    <name evidence="9" type="ORF">BN874_160013</name>
</gene>
<dbReference type="GO" id="GO:0003677">
    <property type="term" value="F:DNA binding"/>
    <property type="evidence" value="ECO:0007669"/>
    <property type="project" value="UniProtKB-KW"/>
</dbReference>
<keyword evidence="4" id="KW-0949">S-adenosyl-L-methionine</keyword>
<evidence type="ECO:0000259" key="8">
    <source>
        <dbReference type="SMART" id="SM01321"/>
    </source>
</evidence>
<dbReference type="InterPro" id="IPR036515">
    <property type="entry name" value="Transposase_17_sf"/>
</dbReference>
<dbReference type="InterPro" id="IPR011639">
    <property type="entry name" value="MethylTrfase_TaqI-like_dom"/>
</dbReference>
<dbReference type="Gene3D" id="3.40.50.150">
    <property type="entry name" value="Vaccinia Virus protein VP39"/>
    <property type="match status" value="2"/>
</dbReference>
<dbReference type="GO" id="GO:0032259">
    <property type="term" value="P:methylation"/>
    <property type="evidence" value="ECO:0007669"/>
    <property type="project" value="UniProtKB-KW"/>
</dbReference>
<evidence type="ECO:0000256" key="2">
    <source>
        <dbReference type="ARBA" id="ARBA00022603"/>
    </source>
</evidence>
<keyword evidence="9" id="KW-0560">Oxidoreductase</keyword>
<dbReference type="SUPFAM" id="SSF143422">
    <property type="entry name" value="Transposase IS200-like"/>
    <property type="match status" value="1"/>
</dbReference>
<keyword evidence="5" id="KW-0680">Restriction system</keyword>
<protein>
    <recommendedName>
        <fullName evidence="1">site-specific DNA-methyltransferase (adenine-specific)</fullName>
        <ecNumber evidence="1">2.1.1.72</ecNumber>
    </recommendedName>
</protein>
<dbReference type="RefSeq" id="WP_051497469.1">
    <property type="nucleotide sequence ID" value="NZ_CBTK010000068.1"/>
</dbReference>
<evidence type="ECO:0000256" key="3">
    <source>
        <dbReference type="ARBA" id="ARBA00022679"/>
    </source>
</evidence>
<dbReference type="GO" id="GO:0009307">
    <property type="term" value="P:DNA restriction-modification system"/>
    <property type="evidence" value="ECO:0007669"/>
    <property type="project" value="UniProtKB-KW"/>
</dbReference>
<evidence type="ECO:0000256" key="7">
    <source>
        <dbReference type="ARBA" id="ARBA00047942"/>
    </source>
</evidence>
<keyword evidence="10" id="KW-1185">Reference proteome</keyword>
<dbReference type="EMBL" id="CBTK010000068">
    <property type="protein sequence ID" value="CDH44257.1"/>
    <property type="molecule type" value="Genomic_DNA"/>
</dbReference>
<dbReference type="OrthoDB" id="9782445at2"/>
<dbReference type="Proteomes" id="UP000019184">
    <property type="component" value="Unassembled WGS sequence"/>
</dbReference>
<dbReference type="InterPro" id="IPR025931">
    <property type="entry name" value="TaqI_C"/>
</dbReference>
<dbReference type="InterPro" id="IPR002052">
    <property type="entry name" value="DNA_methylase_N6_adenine_CS"/>
</dbReference>
<organism evidence="9 10">
    <name type="scientific">Candidatus Contendobacter odensis Run_B_J11</name>
    <dbReference type="NCBI Taxonomy" id="1400861"/>
    <lineage>
        <taxon>Bacteria</taxon>
        <taxon>Pseudomonadati</taxon>
        <taxon>Pseudomonadota</taxon>
        <taxon>Gammaproteobacteria</taxon>
        <taxon>Candidatus Competibacteraceae</taxon>
        <taxon>Candidatus Contendibacter</taxon>
    </lineage>
</organism>
<keyword evidence="6" id="KW-0238">DNA-binding</keyword>
<dbReference type="InterPro" id="IPR029063">
    <property type="entry name" value="SAM-dependent_MTases_sf"/>
</dbReference>
<dbReference type="Pfam" id="PF01797">
    <property type="entry name" value="Y1_Tnp"/>
    <property type="match status" value="1"/>
</dbReference>
<evidence type="ECO:0000256" key="6">
    <source>
        <dbReference type="ARBA" id="ARBA00023125"/>
    </source>
</evidence>
<feature type="domain" description="Transposase IS200-like" evidence="8">
    <location>
        <begin position="467"/>
        <end position="630"/>
    </location>
</feature>
<evidence type="ECO:0000313" key="10">
    <source>
        <dbReference type="Proteomes" id="UP000019184"/>
    </source>
</evidence>
<dbReference type="Pfam" id="PF07669">
    <property type="entry name" value="Eco57I"/>
    <property type="match status" value="1"/>
</dbReference>
<dbReference type="SMART" id="SM01321">
    <property type="entry name" value="Y1_Tnp"/>
    <property type="match status" value="1"/>
</dbReference>
<dbReference type="GO" id="GO:0009007">
    <property type="term" value="F:site-specific DNA-methyltransferase (adenine-specific) activity"/>
    <property type="evidence" value="ECO:0007669"/>
    <property type="project" value="UniProtKB-EC"/>
</dbReference>
<accession>A0A7U7GA45</accession>
<proteinExistence type="predicted"/>
<dbReference type="PANTHER" id="PTHR33841">
    <property type="entry name" value="DNA METHYLTRANSFERASE YEEA-RELATED"/>
    <property type="match status" value="1"/>
</dbReference>
<evidence type="ECO:0000256" key="5">
    <source>
        <dbReference type="ARBA" id="ARBA00022747"/>
    </source>
</evidence>
<evidence type="ECO:0000256" key="1">
    <source>
        <dbReference type="ARBA" id="ARBA00011900"/>
    </source>
</evidence>
<evidence type="ECO:0000256" key="4">
    <source>
        <dbReference type="ARBA" id="ARBA00022691"/>
    </source>
</evidence>
<comment type="caution">
    <text evidence="9">The sequence shown here is derived from an EMBL/GenBank/DDBJ whole genome shotgun (WGS) entry which is preliminary data.</text>
</comment>
<dbReference type="SUPFAM" id="SSF53335">
    <property type="entry name" value="S-adenosyl-L-methionine-dependent methyltransferases"/>
    <property type="match status" value="2"/>
</dbReference>
<dbReference type="Gene3D" id="3.30.70.1290">
    <property type="entry name" value="Transposase IS200-like"/>
    <property type="match status" value="1"/>
</dbReference>
<dbReference type="PANTHER" id="PTHR33841:SF1">
    <property type="entry name" value="DNA METHYLTRANSFERASE A"/>
    <property type="match status" value="1"/>
</dbReference>
<reference evidence="9 10" key="1">
    <citation type="journal article" date="2014" name="ISME J.">
        <title>Candidatus Competibacter-lineage genomes retrieved from metagenomes reveal functional metabolic diversity.</title>
        <authorList>
            <person name="McIlroy S.J."/>
            <person name="Albertsen M."/>
            <person name="Andresen E.K."/>
            <person name="Saunders A.M."/>
            <person name="Kristiansen R."/>
            <person name="Stokholm-Bjerregaard M."/>
            <person name="Nielsen K.L."/>
            <person name="Nielsen P.H."/>
        </authorList>
    </citation>
    <scope>NUCLEOTIDE SEQUENCE [LARGE SCALE GENOMIC DNA]</scope>
    <source>
        <strain evidence="9 10">Run_B_J11</strain>
    </source>
</reference>
<comment type="catalytic activity">
    <reaction evidence="7">
        <text>a 2'-deoxyadenosine in DNA + S-adenosyl-L-methionine = an N(6)-methyl-2'-deoxyadenosine in DNA + S-adenosyl-L-homocysteine + H(+)</text>
        <dbReference type="Rhea" id="RHEA:15197"/>
        <dbReference type="Rhea" id="RHEA-COMP:12418"/>
        <dbReference type="Rhea" id="RHEA-COMP:12419"/>
        <dbReference type="ChEBI" id="CHEBI:15378"/>
        <dbReference type="ChEBI" id="CHEBI:57856"/>
        <dbReference type="ChEBI" id="CHEBI:59789"/>
        <dbReference type="ChEBI" id="CHEBI:90615"/>
        <dbReference type="ChEBI" id="CHEBI:90616"/>
        <dbReference type="EC" id="2.1.1.72"/>
    </reaction>
</comment>
<keyword evidence="2" id="KW-0489">Methyltransferase</keyword>
<dbReference type="GO" id="GO:0016491">
    <property type="term" value="F:oxidoreductase activity"/>
    <property type="evidence" value="ECO:0007669"/>
    <property type="project" value="UniProtKB-KW"/>
</dbReference>
<dbReference type="PROSITE" id="PS00092">
    <property type="entry name" value="N6_MTASE"/>
    <property type="match status" value="1"/>
</dbReference>
<sequence>MDKATAQRIVCDTFKAPFDRERYRRFISELCNGFDGSKAHNMKVPDAFAAHIKSCWRLGTFTSPDAELADVLIVHLTESYKLERTRTALRDFVAHKLKRGEGHDNAYKEAGFIAFVAPDSQSWRFSYVRMDYETRRDPKTGKIKTEERLTPARRYSYLVGVDEECHTAQTRFMALLQNTTDQPTLAQIEEAFSVESVTKEFFNEYARLFKITDEALTQELNHHPKIGADFEAKGISTVDFAKKLLGQIVFLYFIQKKGWLGVPESGNWGEGPCNFLRLLANKAVENGQCLFNTVLEPLFYDTLATDRGHAAWCDHFQCRIPFLNGGLFEPLAGYDWGNSAITLPNTILTNGEGTGILDVFDRYNFTVNEAEPLEKEVAIDPEMLGKVFENLIEDNRRKGLGAFYTPREIVHYMCQESLINYLDTGLVERASSPLPEHGQDIDAAFLAEFDPFRDMRIHQKNLPHWEQKNATYFVTFRLADSLPQNKLDQLKAHRDEWLACHKTPLCEADKIEYNRLFSGKVDEWLDSGMGSCLLQDERCAEVVANALKYFDGDRYHLGNWVVMPNHVHVIFTPLAGNQLSEILHSWKSYSANKINQLVQKTGCVWQQEYYDHIVRDKSELPRIAQYIDANPEKAGIKLSPVACSDVKRASSPLPKHGQDARATPPRNDLAAWIRQSDQFAHYAAAMTAGTKGAHYPKLPESIRQYASEIDALLRDITVCDPAIGSGAFPVGMMTEIVRARAALTPYLNDNKAPSPLVGEGWGGGSEPRTAYHFKRHAIQNSLYGVDIDSGAVEIAKLRLWLSLVVDEEDVQQIKPLPNLDYKVVVGNSLLGVEKNLFNDEQFKQLEALKPKFFDESDRTKKAHFKQQIEALIHDLTKGREVFDFEIYFSEVFHTKSGFDVVIGNPPYVRQEEIKALKPLLKHYECGTGTADLFVYFYERGVKLLRNGGQFAFITSNKWYRSGYGEKLRGWLARNTRIHELIDFGDAPVFEAIAYPTIVRLERVAQSEHNPETSFRALTWQPGPPLADFVAIVRQQSFEIPQRSLDQSGWRLEGAAKRKLLEKLRAAGTPLGEYCKGRFYYGIKTGLNDAFVVDRVTRDRLIAEHPSSAEVLKPFLRGRDVKRWRAEFAEQYLVKIESSENKTHPWSGKSAKDAENLYAVTYPAIHSFHQQFRAGLIKRADQGKYFWELRSCAYWQEFEQPKIIYPDISLSPQFAWDNNQQYLANTAYIIPRVQQWLLSVLNSSICAWFYGQISPQIQNGYYRFIAQYCQQIPIPTTTPTDQAELETLVQCILENPNTGDVAAKEAEINERVYRLFGLTSEEIKLIEAD</sequence>
<dbReference type="Pfam" id="PF12950">
    <property type="entry name" value="TaqI_C"/>
    <property type="match status" value="1"/>
</dbReference>
<name>A0A7U7GA45_9GAMM</name>
<dbReference type="EC" id="2.1.1.72" evidence="1"/>
<evidence type="ECO:0000313" key="9">
    <source>
        <dbReference type="EMBL" id="CDH44257.1"/>
    </source>
</evidence>
<keyword evidence="3" id="KW-0808">Transferase</keyword>
<dbReference type="InterPro" id="IPR050953">
    <property type="entry name" value="N4_N6_ade-DNA_methylase"/>
</dbReference>
<dbReference type="GO" id="GO:0004803">
    <property type="term" value="F:transposase activity"/>
    <property type="evidence" value="ECO:0007669"/>
    <property type="project" value="InterPro"/>
</dbReference>
<dbReference type="InterPro" id="IPR002686">
    <property type="entry name" value="Transposase_17"/>
</dbReference>
<dbReference type="GO" id="GO:0006313">
    <property type="term" value="P:DNA transposition"/>
    <property type="evidence" value="ECO:0007669"/>
    <property type="project" value="InterPro"/>
</dbReference>